<evidence type="ECO:0000259" key="1">
    <source>
        <dbReference type="Pfam" id="PF13456"/>
    </source>
</evidence>
<dbReference type="InterPro" id="IPR036397">
    <property type="entry name" value="RNaseH_sf"/>
</dbReference>
<dbReference type="GO" id="GO:0004523">
    <property type="term" value="F:RNA-DNA hybrid ribonuclease activity"/>
    <property type="evidence" value="ECO:0007669"/>
    <property type="project" value="InterPro"/>
</dbReference>
<accession>A0A2K3MVC8</accession>
<dbReference type="InterPro" id="IPR053151">
    <property type="entry name" value="RNase_H-like"/>
</dbReference>
<dbReference type="CDD" id="cd06222">
    <property type="entry name" value="RNase_H_like"/>
    <property type="match status" value="1"/>
</dbReference>
<dbReference type="AlphaFoldDB" id="A0A2K3MVC8"/>
<dbReference type="InterPro" id="IPR012337">
    <property type="entry name" value="RNaseH-like_sf"/>
</dbReference>
<dbReference type="InterPro" id="IPR002156">
    <property type="entry name" value="RNaseH_domain"/>
</dbReference>
<reference evidence="2 3" key="1">
    <citation type="journal article" date="2014" name="Am. J. Bot.">
        <title>Genome assembly and annotation for red clover (Trifolium pratense; Fabaceae).</title>
        <authorList>
            <person name="Istvanek J."/>
            <person name="Jaros M."/>
            <person name="Krenek A."/>
            <person name="Repkova J."/>
        </authorList>
    </citation>
    <scope>NUCLEOTIDE SEQUENCE [LARGE SCALE GENOMIC DNA]</scope>
    <source>
        <strain evidence="3">cv. Tatra</strain>
        <tissue evidence="2">Young leaves</tissue>
    </source>
</reference>
<proteinExistence type="predicted"/>
<dbReference type="PANTHER" id="PTHR47723">
    <property type="entry name" value="OS05G0353850 PROTEIN"/>
    <property type="match status" value="1"/>
</dbReference>
<dbReference type="EMBL" id="ASHM01012740">
    <property type="protein sequence ID" value="PNX94706.1"/>
    <property type="molecule type" value="Genomic_DNA"/>
</dbReference>
<feature type="domain" description="RNase H type-1" evidence="1">
    <location>
        <begin position="23"/>
        <end position="128"/>
    </location>
</feature>
<dbReference type="Proteomes" id="UP000236291">
    <property type="component" value="Unassembled WGS sequence"/>
</dbReference>
<sequence length="130" mass="14762">MANFVNPQLFTWFRLVEGTVCLNVDGSLLGNTNTSGYDGLIRDNNGDFMLGFYGTTAVQSILFAELVAVLHGLHICWESRFRRIGCFSDSLRIDSLIREGVSAHHRFANEVFSIHQLLDREWEDVIDHTL</sequence>
<dbReference type="Pfam" id="PF13456">
    <property type="entry name" value="RVT_3"/>
    <property type="match status" value="1"/>
</dbReference>
<reference evidence="2 3" key="2">
    <citation type="journal article" date="2017" name="Front. Plant Sci.">
        <title>Gene Classification and Mining of Molecular Markers Useful in Red Clover (Trifolium pratense) Breeding.</title>
        <authorList>
            <person name="Istvanek J."/>
            <person name="Dluhosova J."/>
            <person name="Dluhos P."/>
            <person name="Patkova L."/>
            <person name="Nedelnik J."/>
            <person name="Repkova J."/>
        </authorList>
    </citation>
    <scope>NUCLEOTIDE SEQUENCE [LARGE SCALE GENOMIC DNA]</scope>
    <source>
        <strain evidence="3">cv. Tatra</strain>
        <tissue evidence="2">Young leaves</tissue>
    </source>
</reference>
<dbReference type="Gene3D" id="3.30.420.10">
    <property type="entry name" value="Ribonuclease H-like superfamily/Ribonuclease H"/>
    <property type="match status" value="1"/>
</dbReference>
<evidence type="ECO:0000313" key="2">
    <source>
        <dbReference type="EMBL" id="PNX94706.1"/>
    </source>
</evidence>
<evidence type="ECO:0000313" key="3">
    <source>
        <dbReference type="Proteomes" id="UP000236291"/>
    </source>
</evidence>
<dbReference type="InterPro" id="IPR044730">
    <property type="entry name" value="RNase_H-like_dom_plant"/>
</dbReference>
<comment type="caution">
    <text evidence="2">The sequence shown here is derived from an EMBL/GenBank/DDBJ whole genome shotgun (WGS) entry which is preliminary data.</text>
</comment>
<protein>
    <submittedName>
        <fullName evidence="2">Ribonuclease H</fullName>
    </submittedName>
</protein>
<dbReference type="SUPFAM" id="SSF53098">
    <property type="entry name" value="Ribonuclease H-like"/>
    <property type="match status" value="1"/>
</dbReference>
<dbReference type="PANTHER" id="PTHR47723:SF19">
    <property type="entry name" value="POLYNUCLEOTIDYL TRANSFERASE, RIBONUCLEASE H-LIKE SUPERFAMILY PROTEIN"/>
    <property type="match status" value="1"/>
</dbReference>
<organism evidence="2 3">
    <name type="scientific">Trifolium pratense</name>
    <name type="common">Red clover</name>
    <dbReference type="NCBI Taxonomy" id="57577"/>
    <lineage>
        <taxon>Eukaryota</taxon>
        <taxon>Viridiplantae</taxon>
        <taxon>Streptophyta</taxon>
        <taxon>Embryophyta</taxon>
        <taxon>Tracheophyta</taxon>
        <taxon>Spermatophyta</taxon>
        <taxon>Magnoliopsida</taxon>
        <taxon>eudicotyledons</taxon>
        <taxon>Gunneridae</taxon>
        <taxon>Pentapetalae</taxon>
        <taxon>rosids</taxon>
        <taxon>fabids</taxon>
        <taxon>Fabales</taxon>
        <taxon>Fabaceae</taxon>
        <taxon>Papilionoideae</taxon>
        <taxon>50 kb inversion clade</taxon>
        <taxon>NPAAA clade</taxon>
        <taxon>Hologalegina</taxon>
        <taxon>IRL clade</taxon>
        <taxon>Trifolieae</taxon>
        <taxon>Trifolium</taxon>
    </lineage>
</organism>
<gene>
    <name evidence="2" type="ORF">L195_g017884</name>
</gene>
<dbReference type="GO" id="GO:0003676">
    <property type="term" value="F:nucleic acid binding"/>
    <property type="evidence" value="ECO:0007669"/>
    <property type="project" value="InterPro"/>
</dbReference>
<dbReference type="STRING" id="57577.A0A2K3MVC8"/>
<name>A0A2K3MVC8_TRIPR</name>